<sequence>MALTSNNDTLVPELKYTGIENRNFLSPVGFKFSIEKMRGVDFFCQAANVPGITMEKVQQPTRFNKIPQPGDELYYEDLTIRFLVDENLKNFYQVHDWLRNLATPYSSKEFTMKRGQLESQNPNTKPGADSANNQWRSDCSLFILSNNYQPVAEFVFKDAFPISLTTLQFDSTSEDTNYFTAECKLAYSRYDYFIHQAAQATDASMEPNFLTSEQGVVLPLS</sequence>
<name>A0A6G8R646_9CAUD</name>
<protein>
    <submittedName>
        <fullName evidence="1">Tail completion protein</fullName>
    </submittedName>
</protein>
<proteinExistence type="predicted"/>
<dbReference type="GeneID" id="77945385"/>
<organism evidence="1 2">
    <name type="scientific">Synechococcus phage S-N03</name>
    <dbReference type="NCBI Taxonomy" id="2718943"/>
    <lineage>
        <taxon>Viruses</taxon>
        <taxon>Duplodnaviria</taxon>
        <taxon>Heunggongvirae</taxon>
        <taxon>Uroviricota</taxon>
        <taxon>Caudoviricetes</taxon>
        <taxon>Pantevenvirales</taxon>
        <taxon>Kyanoviridae</taxon>
        <taxon>Huanghaivirus</taxon>
        <taxon>Huanghaivirus snothree</taxon>
    </lineage>
</organism>
<accession>A0A6G8R646</accession>
<evidence type="ECO:0000313" key="1">
    <source>
        <dbReference type="EMBL" id="QIN96851.1"/>
    </source>
</evidence>
<keyword evidence="2" id="KW-1185">Reference proteome</keyword>
<dbReference type="EMBL" id="MT162466">
    <property type="protein sequence ID" value="QIN96851.1"/>
    <property type="molecule type" value="Genomic_DNA"/>
</dbReference>
<dbReference type="RefSeq" id="YP_010669231.1">
    <property type="nucleotide sequence ID" value="NC_070959.1"/>
</dbReference>
<dbReference type="KEGG" id="vg:77945385"/>
<reference evidence="1 2" key="1">
    <citation type="submission" date="2020-03" db="EMBL/GenBank/DDBJ databases">
        <title>The Isolation and Genome Sequence of a Novel Cyanophage S-N03 from the Huanghai Sea, China.</title>
        <authorList>
            <person name="Jiang T."/>
        </authorList>
    </citation>
    <scope>NUCLEOTIDE SEQUENCE [LARGE SCALE GENOMIC DNA]</scope>
</reference>
<dbReference type="Proteomes" id="UP000502617">
    <property type="component" value="Segment"/>
</dbReference>
<evidence type="ECO:0000313" key="2">
    <source>
        <dbReference type="Proteomes" id="UP000502617"/>
    </source>
</evidence>